<organism evidence="7">
    <name type="scientific">Paeonia delavayi</name>
    <name type="common">Delavay's tree peony</name>
    <dbReference type="NCBI Taxonomy" id="40707"/>
    <lineage>
        <taxon>Eukaryota</taxon>
        <taxon>Viridiplantae</taxon>
        <taxon>Streptophyta</taxon>
        <taxon>Embryophyta</taxon>
        <taxon>Tracheophyta</taxon>
        <taxon>Spermatophyta</taxon>
        <taxon>Magnoliopsida</taxon>
        <taxon>eudicotyledons</taxon>
        <taxon>Gunneridae</taxon>
        <taxon>Pentapetalae</taxon>
        <taxon>Saxifragales</taxon>
        <taxon>Paeoniaceae</taxon>
        <taxon>Paeonia</taxon>
    </lineage>
</organism>
<dbReference type="InterPro" id="IPR002213">
    <property type="entry name" value="UDP_glucos_trans"/>
</dbReference>
<dbReference type="FunFam" id="3.40.50.2000:FF:000020">
    <property type="entry name" value="Glycosyltransferase"/>
    <property type="match status" value="1"/>
</dbReference>
<dbReference type="PANTHER" id="PTHR48048">
    <property type="entry name" value="GLYCOSYLTRANSFERASE"/>
    <property type="match status" value="1"/>
</dbReference>
<dbReference type="GO" id="GO:0035251">
    <property type="term" value="F:UDP-glucosyltransferase activity"/>
    <property type="evidence" value="ECO:0007669"/>
    <property type="project" value="InterPro"/>
</dbReference>
<keyword evidence="3 4" id="KW-0808">Transferase</keyword>
<dbReference type="InterPro" id="IPR050481">
    <property type="entry name" value="UDP-glycosyltransf_plant"/>
</dbReference>
<reference evidence="7" key="1">
    <citation type="submission" date="2016-06" db="EMBL/GenBank/DDBJ databases">
        <authorList>
            <person name="Kjaerup R.B."/>
            <person name="Dalgaard T.S."/>
            <person name="Juul-Madsen H.R."/>
        </authorList>
    </citation>
    <scope>NUCLEOTIDE SEQUENCE</scope>
</reference>
<dbReference type="AlphaFoldDB" id="A0A1U9XQU9"/>
<keyword evidence="6" id="KW-0472">Membrane</keyword>
<dbReference type="EC" id="2.4.1.-" evidence="5"/>
<keyword evidence="2 4" id="KW-0328">Glycosyltransferase</keyword>
<evidence type="ECO:0000256" key="5">
    <source>
        <dbReference type="RuleBase" id="RU362057"/>
    </source>
</evidence>
<name>A0A1U9XQU9_9MAGN</name>
<accession>A0A1U9XQU9</accession>
<dbReference type="PANTHER" id="PTHR48048:SF20">
    <property type="entry name" value="GLYCOSYLTRANSFERASE"/>
    <property type="match status" value="1"/>
</dbReference>
<protein>
    <recommendedName>
        <fullName evidence="5">Glycosyltransferase</fullName>
        <ecNumber evidence="5">2.4.1.-</ecNumber>
    </recommendedName>
</protein>
<keyword evidence="6" id="KW-1133">Transmembrane helix</keyword>
<dbReference type="SUPFAM" id="SSF53756">
    <property type="entry name" value="UDP-Glycosyltransferase/glycogen phosphorylase"/>
    <property type="match status" value="1"/>
</dbReference>
<evidence type="ECO:0000256" key="1">
    <source>
        <dbReference type="ARBA" id="ARBA00009995"/>
    </source>
</evidence>
<comment type="similarity">
    <text evidence="1 4">Belongs to the UDP-glycosyltransferase family.</text>
</comment>
<dbReference type="InterPro" id="IPR035595">
    <property type="entry name" value="UDP_glycos_trans_CS"/>
</dbReference>
<feature type="transmembrane region" description="Helical" evidence="6">
    <location>
        <begin position="117"/>
        <end position="135"/>
    </location>
</feature>
<sequence length="453" mass="50651">MVELGKLLLHHYNHKFSITILLITDPLDTPNTTSYVHRITQTHPSISFCHFPLVSVDTSPTIHSRAAIKFEFIRLNSTNVLHSLNEISKVSTIKALVIDLFCTSALPIADELGIPTYYFFTSGASVLALFLYFPVIHKQIKQSFKDLKTTDILCPGLPPFPASHMPEPMLDRDDPAYDYMLYFCDHLSKSNGILVNTFDDLEPIALKIITAGSCVPEEITPPIYCVGPLTANPNESTGNDCLSWLDMQPSRSVVFLCFGSRGSLSSVQVKEIANGLETSGQRFLWVLKIHGGEINVDLDVLMPEGFLERTTGRGLVVKSWAPQVAVLSHESVGGFVTHCGWNSVLEAVVAGVPMVAWPLYAEQHVNKAVLVEDMKMAIPLEQREEDGWFVTADELEKRLRDLMDSDPGKELRERSWKMREMAVAAWRKFGSSDTALAKLVEVWKHPDKLIRQI</sequence>
<keyword evidence="6" id="KW-0812">Transmembrane</keyword>
<evidence type="ECO:0000313" key="7">
    <source>
        <dbReference type="EMBL" id="AQZ26786.1"/>
    </source>
</evidence>
<evidence type="ECO:0000256" key="3">
    <source>
        <dbReference type="ARBA" id="ARBA00022679"/>
    </source>
</evidence>
<evidence type="ECO:0000256" key="4">
    <source>
        <dbReference type="RuleBase" id="RU003718"/>
    </source>
</evidence>
<evidence type="ECO:0000256" key="2">
    <source>
        <dbReference type="ARBA" id="ARBA00022676"/>
    </source>
</evidence>
<dbReference type="EMBL" id="KX421282">
    <property type="protein sequence ID" value="AQZ26786.1"/>
    <property type="molecule type" value="mRNA"/>
</dbReference>
<evidence type="ECO:0000256" key="6">
    <source>
        <dbReference type="SAM" id="Phobius"/>
    </source>
</evidence>
<dbReference type="Pfam" id="PF00201">
    <property type="entry name" value="UDPGT"/>
    <property type="match status" value="1"/>
</dbReference>
<dbReference type="CDD" id="cd03784">
    <property type="entry name" value="GT1_Gtf-like"/>
    <property type="match status" value="1"/>
</dbReference>
<dbReference type="PROSITE" id="PS00375">
    <property type="entry name" value="UDPGT"/>
    <property type="match status" value="1"/>
</dbReference>
<dbReference type="FunFam" id="3.40.50.2000:FF:000095">
    <property type="entry name" value="Glycosyltransferase"/>
    <property type="match status" value="1"/>
</dbReference>
<proteinExistence type="evidence at transcript level"/>
<dbReference type="Gene3D" id="3.40.50.2000">
    <property type="entry name" value="Glycogen Phosphorylase B"/>
    <property type="match status" value="2"/>
</dbReference>